<feature type="chain" id="PRO_5044353728" description="Glutamate N-acetyltransferase beta chain" evidence="7">
    <location>
        <begin position="180"/>
        <end position="395"/>
    </location>
</feature>
<dbReference type="Proteomes" id="UP000066529">
    <property type="component" value="Chromosome"/>
</dbReference>
<dbReference type="InterPro" id="IPR016117">
    <property type="entry name" value="ArgJ-like_dom_sf"/>
</dbReference>
<dbReference type="HOGENOM" id="CLU_027172_1_0_2"/>
<dbReference type="GO" id="GO:0006592">
    <property type="term" value="P:ornithine biosynthetic process"/>
    <property type="evidence" value="ECO:0007669"/>
    <property type="project" value="TreeGrafter"/>
</dbReference>
<evidence type="ECO:0000256" key="3">
    <source>
        <dbReference type="ARBA" id="ARBA00022605"/>
    </source>
</evidence>
<dbReference type="GO" id="GO:0004358">
    <property type="term" value="F:L-glutamate N-acetyltransferase activity, acting on acetyl-L-ornithine as donor"/>
    <property type="evidence" value="ECO:0007669"/>
    <property type="project" value="UniProtKB-UniRule"/>
</dbReference>
<accession>A0A0E3H8R5</accession>
<feature type="chain" id="PRO_5044353729" description="Glutamate N-acetyltransferase alpha chain" evidence="7">
    <location>
        <begin position="1"/>
        <end position="179"/>
    </location>
</feature>
<dbReference type="UniPathway" id="UPA00068">
    <property type="reaction ID" value="UER00106"/>
</dbReference>
<dbReference type="AlphaFoldDB" id="A0A0E3H8R5"/>
<dbReference type="FunFam" id="3.10.20.340:FF:000001">
    <property type="entry name" value="Arginine biosynthesis bifunctional protein ArgJ, chloroplastic"/>
    <property type="match status" value="1"/>
</dbReference>
<protein>
    <recommendedName>
        <fullName evidence="7">Glutamate N-acetyltransferase</fullName>
        <ecNumber evidence="7">2.3.1.35</ecNumber>
    </recommendedName>
    <alternativeName>
        <fullName evidence="7">Ornithine acetyltransferase</fullName>
        <shortName evidence="7">OATase</shortName>
    </alternativeName>
    <alternativeName>
        <fullName evidence="7">Ornithine transacetylase</fullName>
    </alternativeName>
    <component>
        <recommendedName>
            <fullName evidence="7">Glutamate N-acetyltransferase alpha chain</fullName>
        </recommendedName>
    </component>
    <component>
        <recommendedName>
            <fullName evidence="7">Glutamate N-acetyltransferase beta chain</fullName>
        </recommendedName>
    </component>
</protein>
<proteinExistence type="inferred from homology"/>
<comment type="pathway">
    <text evidence="7">Amino-acid biosynthesis; L-arginine biosynthesis; L-ornithine and N-acetyl-L-glutamate from L-glutamate and N(2)-acetyl-L-ornithine (cyclic): step 1/1.</text>
</comment>
<keyword evidence="6 7" id="KW-0012">Acyltransferase</keyword>
<gene>
    <name evidence="7" type="primary">argJ</name>
    <name evidence="8" type="ORF">MSTHT_1056</name>
</gene>
<evidence type="ECO:0000313" key="8">
    <source>
        <dbReference type="EMBL" id="AKB12814.1"/>
    </source>
</evidence>
<feature type="site" description="Cleavage; by autolysis" evidence="7">
    <location>
        <begin position="179"/>
        <end position="180"/>
    </location>
</feature>
<comment type="catalytic activity">
    <reaction evidence="7">
        <text>N(2)-acetyl-L-ornithine + L-glutamate = N-acetyl-L-glutamate + L-ornithine</text>
        <dbReference type="Rhea" id="RHEA:15349"/>
        <dbReference type="ChEBI" id="CHEBI:29985"/>
        <dbReference type="ChEBI" id="CHEBI:44337"/>
        <dbReference type="ChEBI" id="CHEBI:46911"/>
        <dbReference type="ChEBI" id="CHEBI:57805"/>
        <dbReference type="EC" id="2.3.1.35"/>
    </reaction>
</comment>
<organism evidence="8 9">
    <name type="scientific">Methanosarcina thermophila (strain ATCC 43570 / DSM 1825 / OCM 12 / VKM B-1830 / TM-1)</name>
    <dbReference type="NCBI Taxonomy" id="523844"/>
    <lineage>
        <taxon>Archaea</taxon>
        <taxon>Methanobacteriati</taxon>
        <taxon>Methanobacteriota</taxon>
        <taxon>Stenosarchaea group</taxon>
        <taxon>Methanomicrobia</taxon>
        <taxon>Methanosarcinales</taxon>
        <taxon>Methanosarcinaceae</taxon>
        <taxon>Methanosarcina</taxon>
    </lineage>
</organism>
<feature type="site" description="Involved in the stabilization of negative charge on the oxyanion by the formation of the oxyanion hole" evidence="7">
    <location>
        <position position="107"/>
    </location>
</feature>
<comment type="function">
    <text evidence="7">Catalyzes the transfer of the acetyl group from N(2)-acetylornithine to glutamate, forming N-acetylglutamate and L-ornithine.</text>
</comment>
<dbReference type="STRING" id="523844.MSTHT_1056"/>
<keyword evidence="4 7" id="KW-0808">Transferase</keyword>
<dbReference type="GeneID" id="24847980"/>
<keyword evidence="7" id="KW-0963">Cytoplasm</keyword>
<keyword evidence="3 7" id="KW-0028">Amino-acid biosynthesis</keyword>
<dbReference type="CDD" id="cd02152">
    <property type="entry name" value="OAT"/>
    <property type="match status" value="1"/>
</dbReference>
<evidence type="ECO:0000256" key="1">
    <source>
        <dbReference type="ARBA" id="ARBA00006774"/>
    </source>
</evidence>
<dbReference type="PATRIC" id="fig|523844.20.peg.1343"/>
<dbReference type="GO" id="GO:0004042">
    <property type="term" value="F:L-glutamate N-acetyltransferase activity"/>
    <property type="evidence" value="ECO:0007669"/>
    <property type="project" value="TreeGrafter"/>
</dbReference>
<feature type="binding site" evidence="7">
    <location>
        <position position="169"/>
    </location>
    <ligand>
        <name>substrate</name>
    </ligand>
</feature>
<evidence type="ECO:0000256" key="5">
    <source>
        <dbReference type="ARBA" id="ARBA00022813"/>
    </source>
</evidence>
<comment type="similarity">
    <text evidence="1 7">Belongs to the ArgJ family.</text>
</comment>
<reference evidence="8 9" key="1">
    <citation type="submission" date="2014-07" db="EMBL/GenBank/DDBJ databases">
        <title>Methanogenic archaea and the global carbon cycle.</title>
        <authorList>
            <person name="Henriksen J.R."/>
            <person name="Luke J."/>
            <person name="Reinhart S."/>
            <person name="Benedict M.N."/>
            <person name="Youngblut N.D."/>
            <person name="Metcalf M.E."/>
            <person name="Whitaker R.J."/>
            <person name="Metcalf W.W."/>
        </authorList>
    </citation>
    <scope>NUCLEOTIDE SEQUENCE [LARGE SCALE GENOMIC DNA]</scope>
    <source>
        <strain evidence="9">ATCC 43570 / DSM 1825 / OCM 12 / VKM B-1830 / TM-1</strain>
    </source>
</reference>
<name>A0A0E3H8R5_METTT</name>
<dbReference type="InterPro" id="IPR042195">
    <property type="entry name" value="ArgJ_beta_C"/>
</dbReference>
<dbReference type="KEGG" id="mthr:MSTHT_1056"/>
<dbReference type="RefSeq" id="WP_048166921.1">
    <property type="nucleotide sequence ID" value="NZ_CP009501.1"/>
</dbReference>
<dbReference type="Pfam" id="PF01960">
    <property type="entry name" value="ArgJ"/>
    <property type="match status" value="1"/>
</dbReference>
<feature type="binding site" evidence="7">
    <location>
        <position position="390"/>
    </location>
    <ligand>
        <name>substrate</name>
    </ligand>
</feature>
<evidence type="ECO:0000256" key="6">
    <source>
        <dbReference type="ARBA" id="ARBA00023315"/>
    </source>
</evidence>
<dbReference type="NCBIfam" id="NF003802">
    <property type="entry name" value="PRK05388.1"/>
    <property type="match status" value="1"/>
</dbReference>
<feature type="binding site" evidence="7">
    <location>
        <position position="395"/>
    </location>
    <ligand>
        <name>substrate</name>
    </ligand>
</feature>
<evidence type="ECO:0000256" key="2">
    <source>
        <dbReference type="ARBA" id="ARBA00022571"/>
    </source>
</evidence>
<dbReference type="PANTHER" id="PTHR23100:SF0">
    <property type="entry name" value="ARGININE BIOSYNTHESIS BIFUNCTIONAL PROTEIN ARGJ, MITOCHONDRIAL"/>
    <property type="match status" value="1"/>
</dbReference>
<evidence type="ECO:0000256" key="7">
    <source>
        <dbReference type="HAMAP-Rule" id="MF_01106"/>
    </source>
</evidence>
<dbReference type="GO" id="GO:0006526">
    <property type="term" value="P:L-arginine biosynthetic process"/>
    <property type="evidence" value="ECO:0007669"/>
    <property type="project" value="UniProtKB-UniRule"/>
</dbReference>
<dbReference type="OrthoDB" id="52592at2157"/>
<keyword evidence="2 7" id="KW-0055">Arginine biosynthesis</keyword>
<evidence type="ECO:0000256" key="4">
    <source>
        <dbReference type="ARBA" id="ARBA00022679"/>
    </source>
</evidence>
<dbReference type="SUPFAM" id="SSF56266">
    <property type="entry name" value="DmpA/ArgJ-like"/>
    <property type="match status" value="1"/>
</dbReference>
<dbReference type="HAMAP" id="MF_01106">
    <property type="entry name" value="ArgJ"/>
    <property type="match status" value="1"/>
</dbReference>
<comment type="subcellular location">
    <subcellularLocation>
        <location evidence="7">Cytoplasm</location>
    </subcellularLocation>
</comment>
<dbReference type="EMBL" id="CP009501">
    <property type="protein sequence ID" value="AKB12814.1"/>
    <property type="molecule type" value="Genomic_DNA"/>
</dbReference>
<dbReference type="NCBIfam" id="TIGR00120">
    <property type="entry name" value="ArgJ"/>
    <property type="match status" value="1"/>
</dbReference>
<dbReference type="EC" id="2.3.1.35" evidence="7"/>
<feature type="site" description="Involved in the stabilization of negative charge on the oxyanion by the formation of the oxyanion hole" evidence="7">
    <location>
        <position position="108"/>
    </location>
</feature>
<feature type="binding site" evidence="7">
    <location>
        <position position="146"/>
    </location>
    <ligand>
        <name>substrate</name>
    </ligand>
</feature>
<dbReference type="PANTHER" id="PTHR23100">
    <property type="entry name" value="ARGININE BIOSYNTHESIS BIFUNCTIONAL PROTEIN ARGJ"/>
    <property type="match status" value="1"/>
</dbReference>
<dbReference type="Gene3D" id="3.60.70.12">
    <property type="entry name" value="L-amino peptidase D-ALA esterase/amidase"/>
    <property type="match status" value="1"/>
</dbReference>
<dbReference type="InterPro" id="IPR002813">
    <property type="entry name" value="Arg_biosynth_ArgJ"/>
</dbReference>
<dbReference type="Gene3D" id="3.10.20.340">
    <property type="entry name" value="ArgJ beta chain, C-terminal domain"/>
    <property type="match status" value="1"/>
</dbReference>
<keyword evidence="5 7" id="KW-0068">Autocatalytic cleavage</keyword>
<feature type="binding site" evidence="7">
    <location>
        <position position="180"/>
    </location>
    <ligand>
        <name>substrate</name>
    </ligand>
</feature>
<comment type="subunit">
    <text evidence="7">Heterotetramer of two alpha and two beta chains.</text>
</comment>
<feature type="binding site" evidence="7">
    <location>
        <position position="263"/>
    </location>
    <ligand>
        <name>substrate</name>
    </ligand>
</feature>
<evidence type="ECO:0000313" key="9">
    <source>
        <dbReference type="Proteomes" id="UP000066529"/>
    </source>
</evidence>
<feature type="active site" description="Nucleophile" evidence="7">
    <location>
        <position position="180"/>
    </location>
</feature>
<dbReference type="GO" id="GO:0005737">
    <property type="term" value="C:cytoplasm"/>
    <property type="evidence" value="ECO:0007669"/>
    <property type="project" value="UniProtKB-SubCell"/>
</dbReference>
<sequence length="395" mass="41708">MKQIEGGICAVRGVSANGIKTEKMGLAVIVAEGPAAGVFTKNKVVAAPVTLSKGIIETKHHLSALIVNSGNANAFTGDDGFLDAVEMATMLARELDVKPETVAVASTGVIGRRLDVSLIRELLPEVLKGLGSSPECSREAAKAIMTTDKAIKEVAIEMDCGIRIGAIAKGSGMICPNMGTMLCFAYTDAKVPADVLDAALKIAVDKTFNMVVVDGDTSTNDMVLLTSTCKSGIKPCMDCLDDFEEGLIYVFTELAKKIAKDGEGATKLIEARVVGAKTQEDAKCAAKAIVRSPLVKSAIFGEDPNWGRVVAAAGYSGAELEQERLSLSFSGGGSEVEIIKSGEISSSYDLELLKRIMANDEIVITLDLSMGNEQATAWGCDLTYDYVRINAEYTT</sequence>